<evidence type="ECO:0000256" key="1">
    <source>
        <dbReference type="SAM" id="MobiDB-lite"/>
    </source>
</evidence>
<organism evidence="2 3">
    <name type="scientific">Brooklawnia cerclae</name>
    <dbReference type="NCBI Taxonomy" id="349934"/>
    <lineage>
        <taxon>Bacteria</taxon>
        <taxon>Bacillati</taxon>
        <taxon>Actinomycetota</taxon>
        <taxon>Actinomycetes</taxon>
        <taxon>Propionibacteriales</taxon>
        <taxon>Propionibacteriaceae</taxon>
        <taxon>Brooklawnia</taxon>
    </lineage>
</organism>
<keyword evidence="3" id="KW-1185">Reference proteome</keyword>
<accession>A0ABX0SHB1</accession>
<dbReference type="Proteomes" id="UP000749311">
    <property type="component" value="Unassembled WGS sequence"/>
</dbReference>
<dbReference type="RefSeq" id="WP_208390511.1">
    <property type="nucleotide sequence ID" value="NZ_BAAAOO010000008.1"/>
</dbReference>
<evidence type="ECO:0000313" key="2">
    <source>
        <dbReference type="EMBL" id="NIH57269.1"/>
    </source>
</evidence>
<name>A0ABX0SHB1_9ACTN</name>
<comment type="caution">
    <text evidence="2">The sequence shown here is derived from an EMBL/GenBank/DDBJ whole genome shotgun (WGS) entry which is preliminary data.</text>
</comment>
<dbReference type="EMBL" id="JAAMOZ010000001">
    <property type="protein sequence ID" value="NIH57269.1"/>
    <property type="molecule type" value="Genomic_DNA"/>
</dbReference>
<protein>
    <submittedName>
        <fullName evidence="2">Uncharacterized protein</fullName>
    </submittedName>
</protein>
<proteinExistence type="predicted"/>
<evidence type="ECO:0000313" key="3">
    <source>
        <dbReference type="Proteomes" id="UP000749311"/>
    </source>
</evidence>
<feature type="compositionally biased region" description="Basic and acidic residues" evidence="1">
    <location>
        <begin position="181"/>
        <end position="190"/>
    </location>
</feature>
<sequence length="205" mass="22823">MPPFEPLGEFSRRNLALGVLRGHATGDVVGYDEFGDALDLHPDVNRKVIQDAVRAAGTEFLDVDRQALEAVPNVGYRIVPASEHVRLARGLQRQSSRALVRGHTVVAKVDYNALSPEVRALTEATARAFAAQIEFNRRMDVRQQRLEEAVATVATKQERSDDEVAELRERLARLEASIAGEQEHSNDTHPIRLQRPAGPRHQSPR</sequence>
<gene>
    <name evidence="2" type="ORF">FB473_001914</name>
</gene>
<feature type="region of interest" description="Disordered" evidence="1">
    <location>
        <begin position="175"/>
        <end position="205"/>
    </location>
</feature>
<reference evidence="2 3" key="1">
    <citation type="submission" date="2020-02" db="EMBL/GenBank/DDBJ databases">
        <title>Sequencing the genomes of 1000 actinobacteria strains.</title>
        <authorList>
            <person name="Klenk H.-P."/>
        </authorList>
    </citation>
    <scope>NUCLEOTIDE SEQUENCE [LARGE SCALE GENOMIC DNA]</scope>
    <source>
        <strain evidence="2 3">DSM 19609</strain>
    </source>
</reference>